<dbReference type="InterPro" id="IPR014001">
    <property type="entry name" value="Helicase_ATP-bd"/>
</dbReference>
<dbReference type="InterPro" id="IPR011545">
    <property type="entry name" value="DEAD/DEAH_box_helicase_dom"/>
</dbReference>
<dbReference type="GO" id="GO:0005524">
    <property type="term" value="F:ATP binding"/>
    <property type="evidence" value="ECO:0007669"/>
    <property type="project" value="InterPro"/>
</dbReference>
<dbReference type="SUPFAM" id="SSF52540">
    <property type="entry name" value="P-loop containing nucleoside triphosphate hydrolases"/>
    <property type="match status" value="1"/>
</dbReference>
<proteinExistence type="predicted"/>
<evidence type="ECO:0000313" key="3">
    <source>
        <dbReference type="Proteomes" id="UP001497480"/>
    </source>
</evidence>
<dbReference type="Pfam" id="PF00270">
    <property type="entry name" value="DEAD"/>
    <property type="match status" value="2"/>
</dbReference>
<reference evidence="2 3" key="1">
    <citation type="submission" date="2024-03" db="EMBL/GenBank/DDBJ databases">
        <authorList>
            <person name="Martinez-Hernandez J."/>
        </authorList>
    </citation>
    <scope>NUCLEOTIDE SEQUENCE [LARGE SCALE GENOMIC DNA]</scope>
</reference>
<dbReference type="GO" id="GO:0003676">
    <property type="term" value="F:nucleic acid binding"/>
    <property type="evidence" value="ECO:0007669"/>
    <property type="project" value="InterPro"/>
</dbReference>
<sequence>MTDIQRVSLPHALYGRDILGAAKTGSGKTFAFIIPVTERWGPEDGVGSIIISPTRELAGQLFDVLKAVGKHHNFSVGLLIGGHKDVDMEKEHVLVLDEAGRILDSGFKRELNAIISELPTRRQTLLFSARLSLNDLEYMSVHEESVTPTPTLLKQTVMVVPLDQKLDMLWRFIKTHLESKIHVSLSSCKHVTPFSCNKLVESIVKEKLTTFVNRVLDVISTIIHNIERCEDQPTSEYKKHMWRISVWGYFSQRTGLLVQFEDSYWLKLKFPGTDTIFWETKVQSLIQDYREVDGIHVAHSGNTCVSLSRFGEGPESHSRTRMEETWEIEEVDFNIKGLSMDCFLGLSDFKRDEEKGVAECGVVANNAKLPYKTWSSSVKISASRVVAINVDDSSESESDEN</sequence>
<dbReference type="PROSITE" id="PS51192">
    <property type="entry name" value="HELICASE_ATP_BIND_1"/>
    <property type="match status" value="1"/>
</dbReference>
<dbReference type="Proteomes" id="UP001497480">
    <property type="component" value="Unassembled WGS sequence"/>
</dbReference>
<dbReference type="EMBL" id="CAXHTB010000012">
    <property type="protein sequence ID" value="CAL0316913.1"/>
    <property type="molecule type" value="Genomic_DNA"/>
</dbReference>
<dbReference type="PANTHER" id="PTHR31300">
    <property type="entry name" value="LIPASE"/>
    <property type="match status" value="1"/>
</dbReference>
<dbReference type="AlphaFoldDB" id="A0AAV1X711"/>
<feature type="domain" description="Helicase ATP-binding" evidence="1">
    <location>
        <begin position="9"/>
        <end position="149"/>
    </location>
</feature>
<dbReference type="SMART" id="SM00487">
    <property type="entry name" value="DEXDc"/>
    <property type="match status" value="1"/>
</dbReference>
<keyword evidence="3" id="KW-1185">Reference proteome</keyword>
<dbReference type="Gene3D" id="3.40.50.300">
    <property type="entry name" value="P-loop containing nucleotide triphosphate hydrolases"/>
    <property type="match status" value="2"/>
</dbReference>
<dbReference type="InterPro" id="IPR027417">
    <property type="entry name" value="P-loop_NTPase"/>
</dbReference>
<evidence type="ECO:0000259" key="1">
    <source>
        <dbReference type="PROSITE" id="PS51192"/>
    </source>
</evidence>
<accession>A0AAV1X711</accession>
<name>A0AAV1X711_LUPLU</name>
<gene>
    <name evidence="2" type="ORF">LLUT_LOCUS17973</name>
</gene>
<dbReference type="PANTHER" id="PTHR31300:SF30">
    <property type="entry name" value="EMB|CAB81597.1"/>
    <property type="match status" value="1"/>
</dbReference>
<dbReference type="Pfam" id="PF04788">
    <property type="entry name" value="DUF620"/>
    <property type="match status" value="1"/>
</dbReference>
<evidence type="ECO:0000313" key="2">
    <source>
        <dbReference type="EMBL" id="CAL0316913.1"/>
    </source>
</evidence>
<organism evidence="2 3">
    <name type="scientific">Lupinus luteus</name>
    <name type="common">European yellow lupine</name>
    <dbReference type="NCBI Taxonomy" id="3873"/>
    <lineage>
        <taxon>Eukaryota</taxon>
        <taxon>Viridiplantae</taxon>
        <taxon>Streptophyta</taxon>
        <taxon>Embryophyta</taxon>
        <taxon>Tracheophyta</taxon>
        <taxon>Spermatophyta</taxon>
        <taxon>Magnoliopsida</taxon>
        <taxon>eudicotyledons</taxon>
        <taxon>Gunneridae</taxon>
        <taxon>Pentapetalae</taxon>
        <taxon>rosids</taxon>
        <taxon>fabids</taxon>
        <taxon>Fabales</taxon>
        <taxon>Fabaceae</taxon>
        <taxon>Papilionoideae</taxon>
        <taxon>50 kb inversion clade</taxon>
        <taxon>genistoids sensu lato</taxon>
        <taxon>core genistoids</taxon>
        <taxon>Genisteae</taxon>
        <taxon>Lupinus</taxon>
    </lineage>
</organism>
<comment type="caution">
    <text evidence="2">The sequence shown here is derived from an EMBL/GenBank/DDBJ whole genome shotgun (WGS) entry which is preliminary data.</text>
</comment>
<protein>
    <recommendedName>
        <fullName evidence="1">Helicase ATP-binding domain-containing protein</fullName>
    </recommendedName>
</protein>
<dbReference type="InterPro" id="IPR006873">
    <property type="entry name" value="DUF620"/>
</dbReference>